<dbReference type="SMART" id="SM01011">
    <property type="entry name" value="AMP_N"/>
    <property type="match status" value="1"/>
</dbReference>
<comment type="catalytic activity">
    <reaction evidence="1">
        <text>Release of any N-terminal amino acid, including proline, that is linked to proline, even from a dipeptide or tripeptide.</text>
        <dbReference type="EC" id="3.4.11.9"/>
    </reaction>
</comment>
<name>A0AA37WGK1_9BACT</name>
<protein>
    <recommendedName>
        <fullName evidence="4">Xaa-Pro aminopeptidase</fullName>
        <ecNumber evidence="4">3.4.11.9</ecNumber>
    </recommendedName>
</protein>
<dbReference type="Pfam" id="PF00557">
    <property type="entry name" value="Peptidase_M24"/>
    <property type="match status" value="1"/>
</dbReference>
<dbReference type="GO" id="GO:0006508">
    <property type="term" value="P:proteolysis"/>
    <property type="evidence" value="ECO:0007669"/>
    <property type="project" value="TreeGrafter"/>
</dbReference>
<dbReference type="InterPro" id="IPR007865">
    <property type="entry name" value="Aminopep_P_N"/>
</dbReference>
<dbReference type="GO" id="GO:0005829">
    <property type="term" value="C:cytosol"/>
    <property type="evidence" value="ECO:0007669"/>
    <property type="project" value="TreeGrafter"/>
</dbReference>
<evidence type="ECO:0000256" key="1">
    <source>
        <dbReference type="ARBA" id="ARBA00001424"/>
    </source>
</evidence>
<sequence>MMIHTFSAETYIKRREQLAKTISNGKIFLLGNRESSVNFKDNWYPFRQDSTFLYYAGLNIPSLDLIIDTDTGETTLYGDELTIEDIVWTGPLPTVKEMAEKVGITNVKPLSDLAKDLGGNIHHLPPYRPLHQMRVASLGDHSEELIEAIVAQRNVKSPEEIDSLHEACTFTSHMHLEVMSKARRGMHEYDLVAIAKAFGASKNVDFSFLPICTKRGHVLHNHSYDNVLEHGDMILFDSGLESTLHYAGDMTRTFPVDRKFSAIQADMYQIVLNAQKAAIRKSKVGVKFLDVHLESSKTLVKGLIELGIMKGDPEEAVANGAHTMFFQCGLGHLMGLDVHDMENLGEQHVGYGGGMIKSKEFGLKSLRLGRSLEEDFVITIEPGLYIIPELIDQLSAEKKHTSFIDYKELNKIRDFGGIRIEDDYLIKQDGIELLGEPLAKEIKEIEDIRSANQ</sequence>
<comment type="cofactor">
    <cofactor evidence="2">
        <name>Mn(2+)</name>
        <dbReference type="ChEBI" id="CHEBI:29035"/>
    </cofactor>
</comment>
<evidence type="ECO:0000256" key="4">
    <source>
        <dbReference type="ARBA" id="ARBA00012574"/>
    </source>
</evidence>
<dbReference type="EMBL" id="BSOH01000037">
    <property type="protein sequence ID" value="GLR20097.1"/>
    <property type="molecule type" value="Genomic_DNA"/>
</dbReference>
<dbReference type="Pfam" id="PF05195">
    <property type="entry name" value="AMP_N"/>
    <property type="match status" value="1"/>
</dbReference>
<keyword evidence="9" id="KW-0031">Aminopeptidase</keyword>
<evidence type="ECO:0000313" key="10">
    <source>
        <dbReference type="Proteomes" id="UP001156666"/>
    </source>
</evidence>
<dbReference type="InterPro" id="IPR036005">
    <property type="entry name" value="Creatinase/aminopeptidase-like"/>
</dbReference>
<dbReference type="SUPFAM" id="SSF53092">
    <property type="entry name" value="Creatinase/prolidase N-terminal domain"/>
    <property type="match status" value="1"/>
</dbReference>
<keyword evidence="10" id="KW-1185">Reference proteome</keyword>
<evidence type="ECO:0000256" key="6">
    <source>
        <dbReference type="ARBA" id="ARBA00022801"/>
    </source>
</evidence>
<dbReference type="GO" id="GO:0030145">
    <property type="term" value="F:manganese ion binding"/>
    <property type="evidence" value="ECO:0007669"/>
    <property type="project" value="InterPro"/>
</dbReference>
<organism evidence="9 10">
    <name type="scientific">Portibacter lacus</name>
    <dbReference type="NCBI Taxonomy" id="1099794"/>
    <lineage>
        <taxon>Bacteria</taxon>
        <taxon>Pseudomonadati</taxon>
        <taxon>Bacteroidota</taxon>
        <taxon>Saprospiria</taxon>
        <taxon>Saprospirales</taxon>
        <taxon>Haliscomenobacteraceae</taxon>
        <taxon>Portibacter</taxon>
    </lineage>
</organism>
<dbReference type="RefSeq" id="WP_235294936.1">
    <property type="nucleotide sequence ID" value="NZ_BSOH01000037.1"/>
</dbReference>
<evidence type="ECO:0000313" key="9">
    <source>
        <dbReference type="EMBL" id="GLR20097.1"/>
    </source>
</evidence>
<evidence type="ECO:0000256" key="2">
    <source>
        <dbReference type="ARBA" id="ARBA00001936"/>
    </source>
</evidence>
<dbReference type="InterPro" id="IPR000994">
    <property type="entry name" value="Pept_M24"/>
</dbReference>
<feature type="domain" description="Aminopeptidase P N-terminal" evidence="8">
    <location>
        <begin position="6"/>
        <end position="132"/>
    </location>
</feature>
<evidence type="ECO:0000259" key="8">
    <source>
        <dbReference type="SMART" id="SM01011"/>
    </source>
</evidence>
<reference evidence="9" key="1">
    <citation type="journal article" date="2014" name="Int. J. Syst. Evol. Microbiol.">
        <title>Complete genome sequence of Corynebacterium casei LMG S-19264T (=DSM 44701T), isolated from a smear-ripened cheese.</title>
        <authorList>
            <consortium name="US DOE Joint Genome Institute (JGI-PGF)"/>
            <person name="Walter F."/>
            <person name="Albersmeier A."/>
            <person name="Kalinowski J."/>
            <person name="Ruckert C."/>
        </authorList>
    </citation>
    <scope>NUCLEOTIDE SEQUENCE</scope>
    <source>
        <strain evidence="9">NBRC 108769</strain>
    </source>
</reference>
<dbReference type="InterPro" id="IPR029149">
    <property type="entry name" value="Creatin/AminoP/Spt16_N"/>
</dbReference>
<comment type="caution">
    <text evidence="9">The sequence shown here is derived from an EMBL/GenBank/DDBJ whole genome shotgun (WGS) entry which is preliminary data.</text>
</comment>
<evidence type="ECO:0000256" key="3">
    <source>
        <dbReference type="ARBA" id="ARBA00008766"/>
    </source>
</evidence>
<evidence type="ECO:0000256" key="7">
    <source>
        <dbReference type="ARBA" id="ARBA00023211"/>
    </source>
</evidence>
<dbReference type="AlphaFoldDB" id="A0AA37WGK1"/>
<dbReference type="InterPro" id="IPR052433">
    <property type="entry name" value="X-Pro_dipept-like"/>
</dbReference>
<reference evidence="9" key="2">
    <citation type="submission" date="2023-01" db="EMBL/GenBank/DDBJ databases">
        <title>Draft genome sequence of Portibacter lacus strain NBRC 108769.</title>
        <authorList>
            <person name="Sun Q."/>
            <person name="Mori K."/>
        </authorList>
    </citation>
    <scope>NUCLEOTIDE SEQUENCE</scope>
    <source>
        <strain evidence="9">NBRC 108769</strain>
    </source>
</reference>
<dbReference type="Proteomes" id="UP001156666">
    <property type="component" value="Unassembled WGS sequence"/>
</dbReference>
<dbReference type="SUPFAM" id="SSF55920">
    <property type="entry name" value="Creatinase/aminopeptidase"/>
    <property type="match status" value="1"/>
</dbReference>
<keyword evidence="7" id="KW-0464">Manganese</keyword>
<evidence type="ECO:0000256" key="5">
    <source>
        <dbReference type="ARBA" id="ARBA00022723"/>
    </source>
</evidence>
<dbReference type="EC" id="3.4.11.9" evidence="4"/>
<accession>A0AA37WGK1</accession>
<keyword evidence="6" id="KW-0378">Hydrolase</keyword>
<keyword evidence="9" id="KW-0645">Protease</keyword>
<dbReference type="PANTHER" id="PTHR43226">
    <property type="entry name" value="XAA-PRO AMINOPEPTIDASE 3"/>
    <property type="match status" value="1"/>
</dbReference>
<keyword evidence="5" id="KW-0479">Metal-binding</keyword>
<proteinExistence type="inferred from homology"/>
<dbReference type="PANTHER" id="PTHR43226:SF4">
    <property type="entry name" value="XAA-PRO AMINOPEPTIDASE 3"/>
    <property type="match status" value="1"/>
</dbReference>
<gene>
    <name evidence="9" type="ORF">GCM10007940_47130</name>
</gene>
<dbReference type="GO" id="GO:0070006">
    <property type="term" value="F:metalloaminopeptidase activity"/>
    <property type="evidence" value="ECO:0007669"/>
    <property type="project" value="InterPro"/>
</dbReference>
<dbReference type="Gene3D" id="3.90.230.10">
    <property type="entry name" value="Creatinase/methionine aminopeptidase superfamily"/>
    <property type="match status" value="1"/>
</dbReference>
<comment type="similarity">
    <text evidence="3">Belongs to the peptidase M24B family.</text>
</comment>